<dbReference type="Proteomes" id="UP001597438">
    <property type="component" value="Unassembled WGS sequence"/>
</dbReference>
<dbReference type="PROSITE" id="PS51257">
    <property type="entry name" value="PROKAR_LIPOPROTEIN"/>
    <property type="match status" value="1"/>
</dbReference>
<evidence type="ECO:0000313" key="1">
    <source>
        <dbReference type="EMBL" id="MFD2834269.1"/>
    </source>
</evidence>
<keyword evidence="2" id="KW-1185">Reference proteome</keyword>
<dbReference type="RefSeq" id="WP_251739100.1">
    <property type="nucleotide sequence ID" value="NZ_JBHUOJ010000032.1"/>
</dbReference>
<proteinExistence type="predicted"/>
<gene>
    <name evidence="1" type="ORF">ACFSYS_13310</name>
</gene>
<evidence type="ECO:0000313" key="2">
    <source>
        <dbReference type="Proteomes" id="UP001597438"/>
    </source>
</evidence>
<protein>
    <recommendedName>
        <fullName evidence="3">Membrane metalloprotease</fullName>
    </recommendedName>
</protein>
<evidence type="ECO:0008006" key="3">
    <source>
        <dbReference type="Google" id="ProtNLM"/>
    </source>
</evidence>
<dbReference type="Gene3D" id="3.40.390.10">
    <property type="entry name" value="Collagenase (Catalytic Domain)"/>
    <property type="match status" value="1"/>
</dbReference>
<comment type="caution">
    <text evidence="1">The sequence shown here is derived from an EMBL/GenBank/DDBJ whole genome shotgun (WGS) entry which is preliminary data.</text>
</comment>
<sequence length="256" mass="28109">MNSVKKLLYFLSFLIFITSCTKEDPNGPDTIDRTANLLTTGKSAADLVSDAKYTSMNIEIVYVEGSKPQDRTIAAFKDFLESRIYKPDGINIMVRSVGSSGKAPFEISEIAAIEKAERTAYNAGDEIALYIYFADGSNEDDTAEKFVLGSSFRNTSMVIYEKTIQAFANRPGAPPKYIIETATLNHEFGHLFGLVNLGTPMVQNHEDPDNDGHCSTGNCLMRASLEFGFNFLNEVGQVVPELQGKCIEDLQSIGGK</sequence>
<dbReference type="SUPFAM" id="SSF55486">
    <property type="entry name" value="Metalloproteases ('zincins'), catalytic domain"/>
    <property type="match status" value="1"/>
</dbReference>
<dbReference type="InterPro" id="IPR024079">
    <property type="entry name" value="MetalloPept_cat_dom_sf"/>
</dbReference>
<name>A0ABW5X8K7_9FLAO</name>
<accession>A0ABW5X8K7</accession>
<reference evidence="2" key="1">
    <citation type="journal article" date="2019" name="Int. J. Syst. Evol. Microbiol.">
        <title>The Global Catalogue of Microorganisms (GCM) 10K type strain sequencing project: providing services to taxonomists for standard genome sequencing and annotation.</title>
        <authorList>
            <consortium name="The Broad Institute Genomics Platform"/>
            <consortium name="The Broad Institute Genome Sequencing Center for Infectious Disease"/>
            <person name="Wu L."/>
            <person name="Ma J."/>
        </authorList>
    </citation>
    <scope>NUCLEOTIDE SEQUENCE [LARGE SCALE GENOMIC DNA]</scope>
    <source>
        <strain evidence="2">KCTC 52925</strain>
    </source>
</reference>
<dbReference type="EMBL" id="JBHUOJ010000032">
    <property type="protein sequence ID" value="MFD2834269.1"/>
    <property type="molecule type" value="Genomic_DNA"/>
</dbReference>
<organism evidence="1 2">
    <name type="scientific">Christiangramia antarctica</name>
    <dbReference type="NCBI Taxonomy" id="2058158"/>
    <lineage>
        <taxon>Bacteria</taxon>
        <taxon>Pseudomonadati</taxon>
        <taxon>Bacteroidota</taxon>
        <taxon>Flavobacteriia</taxon>
        <taxon>Flavobacteriales</taxon>
        <taxon>Flavobacteriaceae</taxon>
        <taxon>Christiangramia</taxon>
    </lineage>
</organism>